<name>A0A537KTH0_9BACT</name>
<evidence type="ECO:0000256" key="1">
    <source>
        <dbReference type="SAM" id="Phobius"/>
    </source>
</evidence>
<evidence type="ECO:0000313" key="3">
    <source>
        <dbReference type="Proteomes" id="UP000319353"/>
    </source>
</evidence>
<keyword evidence="1" id="KW-0472">Membrane</keyword>
<reference evidence="2 3" key="1">
    <citation type="journal article" date="2019" name="Nat. Microbiol.">
        <title>Mediterranean grassland soil C-N compound turnover is dependent on rainfall and depth, and is mediated by genomically divergent microorganisms.</title>
        <authorList>
            <person name="Diamond S."/>
            <person name="Andeer P.F."/>
            <person name="Li Z."/>
            <person name="Crits-Christoph A."/>
            <person name="Burstein D."/>
            <person name="Anantharaman K."/>
            <person name="Lane K.R."/>
            <person name="Thomas B.C."/>
            <person name="Pan C."/>
            <person name="Northen T.R."/>
            <person name="Banfield J.F."/>
        </authorList>
    </citation>
    <scope>NUCLEOTIDE SEQUENCE [LARGE SCALE GENOMIC DNA]</scope>
    <source>
        <strain evidence="2">NP_4</strain>
    </source>
</reference>
<sequence>MRPFFPFDPRTPAETLAGASRAVTSPRWLVAHYLALIGFVLLLCVLPALHARLSAAGAQPSARRATLLSGTGVALILPTLGVELYVLAGIGRLFLNGNAAVAPLVGRDHLRGRPRPLVPAPPTGGPRR</sequence>
<evidence type="ECO:0000313" key="2">
    <source>
        <dbReference type="EMBL" id="TMI99032.1"/>
    </source>
</evidence>
<accession>A0A537KTH0</accession>
<comment type="caution">
    <text evidence="2">The sequence shown here is derived from an EMBL/GenBank/DDBJ whole genome shotgun (WGS) entry which is preliminary data.</text>
</comment>
<keyword evidence="1" id="KW-0812">Transmembrane</keyword>
<proteinExistence type="predicted"/>
<dbReference type="Proteomes" id="UP000319353">
    <property type="component" value="Unassembled WGS sequence"/>
</dbReference>
<gene>
    <name evidence="2" type="ORF">E6H01_11605</name>
</gene>
<dbReference type="EMBL" id="VBAL01000146">
    <property type="protein sequence ID" value="TMI99032.1"/>
    <property type="molecule type" value="Genomic_DNA"/>
</dbReference>
<dbReference type="AlphaFoldDB" id="A0A537KTH0"/>
<feature type="transmembrane region" description="Helical" evidence="1">
    <location>
        <begin position="30"/>
        <end position="53"/>
    </location>
</feature>
<feature type="transmembrane region" description="Helical" evidence="1">
    <location>
        <begin position="65"/>
        <end position="88"/>
    </location>
</feature>
<keyword evidence="1" id="KW-1133">Transmembrane helix</keyword>
<organism evidence="2 3">
    <name type="scientific">Candidatus Segetimicrobium genomatis</name>
    <dbReference type="NCBI Taxonomy" id="2569760"/>
    <lineage>
        <taxon>Bacteria</taxon>
        <taxon>Bacillati</taxon>
        <taxon>Candidatus Sysuimicrobiota</taxon>
        <taxon>Candidatus Sysuimicrobiia</taxon>
        <taxon>Candidatus Sysuimicrobiales</taxon>
        <taxon>Candidatus Segetimicrobiaceae</taxon>
        <taxon>Candidatus Segetimicrobium</taxon>
    </lineage>
</organism>
<protein>
    <submittedName>
        <fullName evidence="2">Uncharacterized protein</fullName>
    </submittedName>
</protein>